<dbReference type="AlphaFoldDB" id="A0AAD4R4K6"/>
<sequence length="66" mass="8194">MIPYQELSNTVWTMFAKQDFKFKKHEFKNMIPYQELSNTVWTMFAKQDFKFKKHEFKKHDSISRVE</sequence>
<accession>A0AAD4R4K6</accession>
<organism evidence="1 2">
    <name type="scientific">Ditylenchus destructor</name>
    <dbReference type="NCBI Taxonomy" id="166010"/>
    <lineage>
        <taxon>Eukaryota</taxon>
        <taxon>Metazoa</taxon>
        <taxon>Ecdysozoa</taxon>
        <taxon>Nematoda</taxon>
        <taxon>Chromadorea</taxon>
        <taxon>Rhabditida</taxon>
        <taxon>Tylenchina</taxon>
        <taxon>Tylenchomorpha</taxon>
        <taxon>Sphaerularioidea</taxon>
        <taxon>Anguinidae</taxon>
        <taxon>Anguininae</taxon>
        <taxon>Ditylenchus</taxon>
    </lineage>
</organism>
<proteinExistence type="predicted"/>
<gene>
    <name evidence="1" type="ORF">DdX_11527</name>
</gene>
<protein>
    <submittedName>
        <fullName evidence="1">Uncharacterized protein</fullName>
    </submittedName>
</protein>
<dbReference type="Proteomes" id="UP001201812">
    <property type="component" value="Unassembled WGS sequence"/>
</dbReference>
<reference evidence="1" key="1">
    <citation type="submission" date="2022-01" db="EMBL/GenBank/DDBJ databases">
        <title>Genome Sequence Resource for Two Populations of Ditylenchus destructor, the Migratory Endoparasitic Phytonematode.</title>
        <authorList>
            <person name="Zhang H."/>
            <person name="Lin R."/>
            <person name="Xie B."/>
        </authorList>
    </citation>
    <scope>NUCLEOTIDE SEQUENCE</scope>
    <source>
        <strain evidence="1">BazhouSP</strain>
    </source>
</reference>
<evidence type="ECO:0000313" key="1">
    <source>
        <dbReference type="EMBL" id="KAI1709129.1"/>
    </source>
</evidence>
<dbReference type="EMBL" id="JAKKPZ010000032">
    <property type="protein sequence ID" value="KAI1709129.1"/>
    <property type="molecule type" value="Genomic_DNA"/>
</dbReference>
<evidence type="ECO:0000313" key="2">
    <source>
        <dbReference type="Proteomes" id="UP001201812"/>
    </source>
</evidence>
<name>A0AAD4R4K6_9BILA</name>
<keyword evidence="2" id="KW-1185">Reference proteome</keyword>
<comment type="caution">
    <text evidence="1">The sequence shown here is derived from an EMBL/GenBank/DDBJ whole genome shotgun (WGS) entry which is preliminary data.</text>
</comment>